<evidence type="ECO:0000313" key="3">
    <source>
        <dbReference type="Proteomes" id="UP000314294"/>
    </source>
</evidence>
<sequence>MLHRDLMRKCNQLRYTDARRPPISQCAAIDPFRRRKVLTGCGSDGWGLTGGAELLGHLELSWPVHLVWEKAVTEDSEDSEDPSALALRGEASGVAKEPSRAAGGGLSAAPSPLPAPSSSVSIRPLLRLSRSRSSSGRTFLSSDSSWDASMRWSSLQRLLKRSFRGMHFVGGGGSAELVWGGGVLRSPGSAGSLLRAPGGGRCAFECACCEVKKGIRPGGGGAGALKTSSSRSSSGWGGWGGAAVPLARW</sequence>
<dbReference type="AlphaFoldDB" id="A0A4Z2IUV5"/>
<protein>
    <submittedName>
        <fullName evidence="2">Uncharacterized protein</fullName>
    </submittedName>
</protein>
<comment type="caution">
    <text evidence="2">The sequence shown here is derived from an EMBL/GenBank/DDBJ whole genome shotgun (WGS) entry which is preliminary data.</text>
</comment>
<keyword evidence="3" id="KW-1185">Reference proteome</keyword>
<evidence type="ECO:0000256" key="1">
    <source>
        <dbReference type="SAM" id="MobiDB-lite"/>
    </source>
</evidence>
<proteinExistence type="predicted"/>
<organism evidence="2 3">
    <name type="scientific">Liparis tanakae</name>
    <name type="common">Tanaka's snailfish</name>
    <dbReference type="NCBI Taxonomy" id="230148"/>
    <lineage>
        <taxon>Eukaryota</taxon>
        <taxon>Metazoa</taxon>
        <taxon>Chordata</taxon>
        <taxon>Craniata</taxon>
        <taxon>Vertebrata</taxon>
        <taxon>Euteleostomi</taxon>
        <taxon>Actinopterygii</taxon>
        <taxon>Neopterygii</taxon>
        <taxon>Teleostei</taxon>
        <taxon>Neoteleostei</taxon>
        <taxon>Acanthomorphata</taxon>
        <taxon>Eupercaria</taxon>
        <taxon>Perciformes</taxon>
        <taxon>Cottioidei</taxon>
        <taxon>Cottales</taxon>
        <taxon>Liparidae</taxon>
        <taxon>Liparis</taxon>
    </lineage>
</organism>
<reference evidence="2 3" key="1">
    <citation type="submission" date="2019-03" db="EMBL/GenBank/DDBJ databases">
        <title>First draft genome of Liparis tanakae, snailfish: a comprehensive survey of snailfish specific genes.</title>
        <authorList>
            <person name="Kim W."/>
            <person name="Song I."/>
            <person name="Jeong J.-H."/>
            <person name="Kim D."/>
            <person name="Kim S."/>
            <person name="Ryu S."/>
            <person name="Song J.Y."/>
            <person name="Lee S.K."/>
        </authorList>
    </citation>
    <scope>NUCLEOTIDE SEQUENCE [LARGE SCALE GENOMIC DNA]</scope>
    <source>
        <tissue evidence="2">Muscle</tissue>
    </source>
</reference>
<name>A0A4Z2IUV5_9TELE</name>
<dbReference type="EMBL" id="SRLO01000045">
    <property type="protein sequence ID" value="TNN81715.1"/>
    <property type="molecule type" value="Genomic_DNA"/>
</dbReference>
<feature type="region of interest" description="Disordered" evidence="1">
    <location>
        <begin position="73"/>
        <end position="119"/>
    </location>
</feature>
<gene>
    <name evidence="2" type="ORF">EYF80_008161</name>
</gene>
<evidence type="ECO:0000313" key="2">
    <source>
        <dbReference type="EMBL" id="TNN81715.1"/>
    </source>
</evidence>
<accession>A0A4Z2IUV5</accession>
<dbReference type="Proteomes" id="UP000314294">
    <property type="component" value="Unassembled WGS sequence"/>
</dbReference>